<name>A0A3N2QAF5_SODAK</name>
<feature type="coiled-coil region" evidence="1">
    <location>
        <begin position="128"/>
        <end position="205"/>
    </location>
</feature>
<dbReference type="GeneID" id="39579041"/>
<reference evidence="3 4" key="1">
    <citation type="journal article" date="2018" name="Mol. Ecol.">
        <title>The obligate alkalophilic soda-lake fungus Sodiomyces alkalinus has shifted to a protein diet.</title>
        <authorList>
            <person name="Grum-Grzhimaylo A.A."/>
            <person name="Falkoski D.L."/>
            <person name="van den Heuvel J."/>
            <person name="Valero-Jimenez C.A."/>
            <person name="Min B."/>
            <person name="Choi I.G."/>
            <person name="Lipzen A."/>
            <person name="Daum C.G."/>
            <person name="Aanen D.K."/>
            <person name="Tsang A."/>
            <person name="Henrissat B."/>
            <person name="Bilanenko E.N."/>
            <person name="de Vries R.P."/>
            <person name="van Kan J.A.L."/>
            <person name="Grigoriev I.V."/>
            <person name="Debets A.J.M."/>
        </authorList>
    </citation>
    <scope>NUCLEOTIDE SEQUENCE [LARGE SCALE GENOMIC DNA]</scope>
    <source>
        <strain evidence="3 4">F11</strain>
    </source>
</reference>
<dbReference type="Proteomes" id="UP000272025">
    <property type="component" value="Unassembled WGS sequence"/>
</dbReference>
<feature type="compositionally biased region" description="Polar residues" evidence="2">
    <location>
        <begin position="53"/>
        <end position="62"/>
    </location>
</feature>
<accession>A0A3N2QAF5</accession>
<dbReference type="OrthoDB" id="5328813at2759"/>
<feature type="region of interest" description="Disordered" evidence="2">
    <location>
        <begin position="21"/>
        <end position="124"/>
    </location>
</feature>
<evidence type="ECO:0000313" key="3">
    <source>
        <dbReference type="EMBL" id="ROT43731.1"/>
    </source>
</evidence>
<dbReference type="AlphaFoldDB" id="A0A3N2QAF5"/>
<organism evidence="3 4">
    <name type="scientific">Sodiomyces alkalinus (strain CBS 110278 / VKM F-3762 / F11)</name>
    <name type="common">Alkaliphilic filamentous fungus</name>
    <dbReference type="NCBI Taxonomy" id="1314773"/>
    <lineage>
        <taxon>Eukaryota</taxon>
        <taxon>Fungi</taxon>
        <taxon>Dikarya</taxon>
        <taxon>Ascomycota</taxon>
        <taxon>Pezizomycotina</taxon>
        <taxon>Sordariomycetes</taxon>
        <taxon>Hypocreomycetidae</taxon>
        <taxon>Glomerellales</taxon>
        <taxon>Plectosphaerellaceae</taxon>
        <taxon>Sodiomyces</taxon>
    </lineage>
</organism>
<dbReference type="RefSeq" id="XP_028471537.1">
    <property type="nucleotide sequence ID" value="XM_028610563.1"/>
</dbReference>
<evidence type="ECO:0000256" key="1">
    <source>
        <dbReference type="SAM" id="Coils"/>
    </source>
</evidence>
<keyword evidence="4" id="KW-1185">Reference proteome</keyword>
<dbReference type="EMBL" id="ML119051">
    <property type="protein sequence ID" value="ROT43731.1"/>
    <property type="molecule type" value="Genomic_DNA"/>
</dbReference>
<protein>
    <recommendedName>
        <fullName evidence="5">Involucrin repeat protein</fullName>
    </recommendedName>
</protein>
<proteinExistence type="predicted"/>
<gene>
    <name evidence="3" type="ORF">SODALDRAFT_327945</name>
</gene>
<feature type="compositionally biased region" description="Low complexity" evidence="2">
    <location>
        <begin position="112"/>
        <end position="124"/>
    </location>
</feature>
<evidence type="ECO:0008006" key="5">
    <source>
        <dbReference type="Google" id="ProtNLM"/>
    </source>
</evidence>
<evidence type="ECO:0000256" key="2">
    <source>
        <dbReference type="SAM" id="MobiDB-lite"/>
    </source>
</evidence>
<feature type="compositionally biased region" description="Basic and acidic residues" evidence="2">
    <location>
        <begin position="80"/>
        <end position="100"/>
    </location>
</feature>
<evidence type="ECO:0000313" key="4">
    <source>
        <dbReference type="Proteomes" id="UP000272025"/>
    </source>
</evidence>
<sequence>MASPPGAGTAKNSDCGSATHVLITSSVPSPPSSTGQDVNNVAIIAPPPRAQLGCSNATSGPSTDDRGFVEGSSHNNNNEHGLKERENSPPTGRDSRRPDSKSSGGGSGSGSGPAKPTSASAAATAALLRDKDQRIGQLERELGVMETEFSRQLERLAHAECDAATAWQGRLAAVEGELGFLGAEAEALRRQVAEKERESVGLRAQVRGLKAFVSSSTRTDGQAATSDEVFGDGMAKLGNGLQNWVIVHFRRAKIDLSSADDEVRYEVERLVPMCEELVFTAKVHFLLSLVSRVLVDMVFDSYYVGLTKDQARGFRYVEQTLLSYGSQETLNQWRSSTLSLLRREGDIKMQEETEAVIQGVITRLNRILDGIADVKSTESRDQALRVQVVSAIELSRLLAVQKAVFDIHMPEILPHQETMFDGSTMEDIGGEDEETLSRRDICCVTFPGIIKRGDETGGHLQYRNVIAKARVLCSPE</sequence>
<keyword evidence="1" id="KW-0175">Coiled coil</keyword>
<dbReference type="STRING" id="1314773.A0A3N2QAF5"/>